<organism evidence="2 3">
    <name type="scientific">Paspalum notatum var. saurae</name>
    <dbReference type="NCBI Taxonomy" id="547442"/>
    <lineage>
        <taxon>Eukaryota</taxon>
        <taxon>Viridiplantae</taxon>
        <taxon>Streptophyta</taxon>
        <taxon>Embryophyta</taxon>
        <taxon>Tracheophyta</taxon>
        <taxon>Spermatophyta</taxon>
        <taxon>Magnoliopsida</taxon>
        <taxon>Liliopsida</taxon>
        <taxon>Poales</taxon>
        <taxon>Poaceae</taxon>
        <taxon>PACMAD clade</taxon>
        <taxon>Panicoideae</taxon>
        <taxon>Andropogonodae</taxon>
        <taxon>Paspaleae</taxon>
        <taxon>Paspalinae</taxon>
        <taxon>Paspalum</taxon>
    </lineage>
</organism>
<dbReference type="EMBL" id="CP144745">
    <property type="protein sequence ID" value="WVZ54376.1"/>
    <property type="molecule type" value="Genomic_DNA"/>
</dbReference>
<dbReference type="Proteomes" id="UP001341281">
    <property type="component" value="Chromosome 01"/>
</dbReference>
<dbReference type="AlphaFoldDB" id="A0AAQ3SIA2"/>
<evidence type="ECO:0000313" key="2">
    <source>
        <dbReference type="EMBL" id="WVZ54376.1"/>
    </source>
</evidence>
<keyword evidence="3" id="KW-1185">Reference proteome</keyword>
<feature type="region of interest" description="Disordered" evidence="1">
    <location>
        <begin position="54"/>
        <end position="73"/>
    </location>
</feature>
<accession>A0AAQ3SIA2</accession>
<evidence type="ECO:0000256" key="1">
    <source>
        <dbReference type="SAM" id="MobiDB-lite"/>
    </source>
</evidence>
<reference evidence="2 3" key="1">
    <citation type="submission" date="2024-02" db="EMBL/GenBank/DDBJ databases">
        <title>High-quality chromosome-scale genome assembly of Pensacola bahiagrass (Paspalum notatum Flugge var. saurae).</title>
        <authorList>
            <person name="Vega J.M."/>
            <person name="Podio M."/>
            <person name="Orjuela J."/>
            <person name="Siena L.A."/>
            <person name="Pessino S.C."/>
            <person name="Combes M.C."/>
            <person name="Mariac C."/>
            <person name="Albertini E."/>
            <person name="Pupilli F."/>
            <person name="Ortiz J.P.A."/>
            <person name="Leblanc O."/>
        </authorList>
    </citation>
    <scope>NUCLEOTIDE SEQUENCE [LARGE SCALE GENOMIC DNA]</scope>
    <source>
        <strain evidence="2">R1</strain>
        <tissue evidence="2">Leaf</tissue>
    </source>
</reference>
<protein>
    <submittedName>
        <fullName evidence="2">Uncharacterized protein</fullName>
    </submittedName>
</protein>
<evidence type="ECO:0000313" key="3">
    <source>
        <dbReference type="Proteomes" id="UP001341281"/>
    </source>
</evidence>
<gene>
    <name evidence="2" type="ORF">U9M48_005184</name>
</gene>
<feature type="region of interest" description="Disordered" evidence="1">
    <location>
        <begin position="89"/>
        <end position="121"/>
    </location>
</feature>
<name>A0AAQ3SIA2_PASNO</name>
<proteinExistence type="predicted"/>
<sequence>MLEARAPGSSSSTQPHGPRWRLVAAMDTRARLCGGLGTGSGDVLAGEVASAYPRRRSARHRMDTPSRAAAPRPLLSARATACALLRTPVPPFPCRTPSSARLQAEAEADDGRLGRGARRRG</sequence>